<feature type="domain" description="TtsA-like Glycoside hydrolase family 108" evidence="1">
    <location>
        <begin position="9"/>
        <end position="102"/>
    </location>
</feature>
<dbReference type="EMBL" id="CAJJDN010000171">
    <property type="protein sequence ID" value="CAD8126924.1"/>
    <property type="molecule type" value="Genomic_DNA"/>
</dbReference>
<dbReference type="Proteomes" id="UP000692954">
    <property type="component" value="Unassembled WGS sequence"/>
</dbReference>
<dbReference type="Pfam" id="PF05838">
    <property type="entry name" value="Glyco_hydro_108"/>
    <property type="match status" value="1"/>
</dbReference>
<organism evidence="2 3">
    <name type="scientific">Paramecium sonneborni</name>
    <dbReference type="NCBI Taxonomy" id="65129"/>
    <lineage>
        <taxon>Eukaryota</taxon>
        <taxon>Sar</taxon>
        <taxon>Alveolata</taxon>
        <taxon>Ciliophora</taxon>
        <taxon>Intramacronucleata</taxon>
        <taxon>Oligohymenophorea</taxon>
        <taxon>Peniculida</taxon>
        <taxon>Parameciidae</taxon>
        <taxon>Paramecium</taxon>
    </lineage>
</organism>
<reference evidence="2" key="1">
    <citation type="submission" date="2021-01" db="EMBL/GenBank/DDBJ databases">
        <authorList>
            <consortium name="Genoscope - CEA"/>
            <person name="William W."/>
        </authorList>
    </citation>
    <scope>NUCLEOTIDE SEQUENCE</scope>
</reference>
<gene>
    <name evidence="2" type="ORF">PSON_ATCC_30995.1.T1710103</name>
</gene>
<comment type="caution">
    <text evidence="2">The sequence shown here is derived from an EMBL/GenBank/DDBJ whole genome shotgun (WGS) entry which is preliminary data.</text>
</comment>
<evidence type="ECO:0000259" key="1">
    <source>
        <dbReference type="Pfam" id="PF05838"/>
    </source>
</evidence>
<accession>A0A8S1RIK9</accession>
<dbReference type="OrthoDB" id="311757at2759"/>
<keyword evidence="3" id="KW-1185">Reference proteome</keyword>
<evidence type="ECO:0000313" key="2">
    <source>
        <dbReference type="EMBL" id="CAD8126924.1"/>
    </source>
</evidence>
<dbReference type="InterPro" id="IPR008565">
    <property type="entry name" value="TtsA-like_GH18_dom"/>
</dbReference>
<protein>
    <recommendedName>
        <fullName evidence="1">TtsA-like Glycoside hydrolase family 108 domain-containing protein</fullName>
    </recommendedName>
</protein>
<sequence length="179" mass="21142">MDPFDIILKYILEHEGGKVNDKNDLGGKTNQGITQNTYNDQIKEIRNMKIKPQYNPIEKDVYDLTDKEVKDFYYYQFTRCKANLIKDRNTSYVYFDSCINLGPSYAIPILQKACNLKADGYFGDNTLAAVNSLNQRDLQVKMLQYREEHYKKHPKYQFFKTGWNNRLNKIRQQTEKGIN</sequence>
<proteinExistence type="predicted"/>
<evidence type="ECO:0000313" key="3">
    <source>
        <dbReference type="Proteomes" id="UP000692954"/>
    </source>
</evidence>
<name>A0A8S1RIK9_9CILI</name>
<dbReference type="AlphaFoldDB" id="A0A8S1RIK9"/>